<dbReference type="GO" id="GO:0045892">
    <property type="term" value="P:negative regulation of DNA-templated transcription"/>
    <property type="evidence" value="ECO:0007669"/>
    <property type="project" value="TreeGrafter"/>
</dbReference>
<dbReference type="SMART" id="SM00346">
    <property type="entry name" value="HTH_ICLR"/>
    <property type="match status" value="1"/>
</dbReference>
<keyword evidence="7" id="KW-1185">Reference proteome</keyword>
<protein>
    <submittedName>
        <fullName evidence="6">IclR family transcriptional regulator</fullName>
    </submittedName>
</protein>
<dbReference type="InterPro" id="IPR036388">
    <property type="entry name" value="WH-like_DNA-bd_sf"/>
</dbReference>
<evidence type="ECO:0000256" key="3">
    <source>
        <dbReference type="ARBA" id="ARBA00023163"/>
    </source>
</evidence>
<reference evidence="6 7" key="1">
    <citation type="submission" date="2017-05" db="EMBL/GenBank/DDBJ databases">
        <title>Complete and WGS of Bordetella genogroups.</title>
        <authorList>
            <person name="Spilker T."/>
            <person name="LiPuma J."/>
        </authorList>
    </citation>
    <scope>NUCLEOTIDE SEQUENCE [LARGE SCALE GENOMIC DNA]</scope>
    <source>
        <strain evidence="6 7">AU10456</strain>
    </source>
</reference>
<dbReference type="Pfam" id="PF01614">
    <property type="entry name" value="IclR_C"/>
    <property type="match status" value="1"/>
</dbReference>
<dbReference type="InterPro" id="IPR014757">
    <property type="entry name" value="Tscrpt_reg_IclR_C"/>
</dbReference>
<dbReference type="PANTHER" id="PTHR30136:SF24">
    <property type="entry name" value="HTH-TYPE TRANSCRIPTIONAL REPRESSOR ALLR"/>
    <property type="match status" value="1"/>
</dbReference>
<dbReference type="GO" id="GO:0003677">
    <property type="term" value="F:DNA binding"/>
    <property type="evidence" value="ECO:0007669"/>
    <property type="project" value="UniProtKB-KW"/>
</dbReference>
<dbReference type="InterPro" id="IPR050707">
    <property type="entry name" value="HTH_MetabolicPath_Reg"/>
</dbReference>
<dbReference type="PANTHER" id="PTHR30136">
    <property type="entry name" value="HELIX-TURN-HELIX TRANSCRIPTIONAL REGULATOR, ICLR FAMILY"/>
    <property type="match status" value="1"/>
</dbReference>
<dbReference type="Proteomes" id="UP000216913">
    <property type="component" value="Unassembled WGS sequence"/>
</dbReference>
<comment type="caution">
    <text evidence="6">The sequence shown here is derived from an EMBL/GenBank/DDBJ whole genome shotgun (WGS) entry which is preliminary data.</text>
</comment>
<dbReference type="SUPFAM" id="SSF46785">
    <property type="entry name" value="Winged helix' DNA-binding domain"/>
    <property type="match status" value="1"/>
</dbReference>
<evidence type="ECO:0000256" key="2">
    <source>
        <dbReference type="ARBA" id="ARBA00023125"/>
    </source>
</evidence>
<dbReference type="Gene3D" id="3.30.450.40">
    <property type="match status" value="1"/>
</dbReference>
<name>A0A261TB73_9BORD</name>
<evidence type="ECO:0000256" key="1">
    <source>
        <dbReference type="ARBA" id="ARBA00023015"/>
    </source>
</evidence>
<keyword evidence="3" id="KW-0804">Transcription</keyword>
<evidence type="ECO:0000313" key="7">
    <source>
        <dbReference type="Proteomes" id="UP000216913"/>
    </source>
</evidence>
<feature type="domain" description="IclR-ED" evidence="5">
    <location>
        <begin position="91"/>
        <end position="270"/>
    </location>
</feature>
<dbReference type="AlphaFoldDB" id="A0A261TB73"/>
<evidence type="ECO:0000313" key="6">
    <source>
        <dbReference type="EMBL" id="OZI46874.1"/>
    </source>
</evidence>
<feature type="domain" description="HTH iclR-type" evidence="4">
    <location>
        <begin position="30"/>
        <end position="90"/>
    </location>
</feature>
<dbReference type="OrthoDB" id="13103at2"/>
<dbReference type="PROSITE" id="PS51077">
    <property type="entry name" value="HTH_ICLR"/>
    <property type="match status" value="1"/>
</dbReference>
<dbReference type="InterPro" id="IPR029016">
    <property type="entry name" value="GAF-like_dom_sf"/>
</dbReference>
<dbReference type="SUPFAM" id="SSF55781">
    <property type="entry name" value="GAF domain-like"/>
    <property type="match status" value="1"/>
</dbReference>
<gene>
    <name evidence="6" type="ORF">CAL25_19565</name>
</gene>
<dbReference type="InterPro" id="IPR036390">
    <property type="entry name" value="WH_DNA-bd_sf"/>
</dbReference>
<evidence type="ECO:0000259" key="5">
    <source>
        <dbReference type="PROSITE" id="PS51078"/>
    </source>
</evidence>
<keyword evidence="1" id="KW-0805">Transcription regulation</keyword>
<dbReference type="Pfam" id="PF09339">
    <property type="entry name" value="HTH_IclR"/>
    <property type="match status" value="1"/>
</dbReference>
<proteinExistence type="predicted"/>
<evidence type="ECO:0000259" key="4">
    <source>
        <dbReference type="PROSITE" id="PS51077"/>
    </source>
</evidence>
<keyword evidence="2" id="KW-0238">DNA-binding</keyword>
<dbReference type="EMBL" id="NEVP01000011">
    <property type="protein sequence ID" value="OZI46874.1"/>
    <property type="molecule type" value="Genomic_DNA"/>
</dbReference>
<organism evidence="6 7">
    <name type="scientific">Bordetella genomosp. 5</name>
    <dbReference type="NCBI Taxonomy" id="1395608"/>
    <lineage>
        <taxon>Bacteria</taxon>
        <taxon>Pseudomonadati</taxon>
        <taxon>Pseudomonadota</taxon>
        <taxon>Betaproteobacteria</taxon>
        <taxon>Burkholderiales</taxon>
        <taxon>Alcaligenaceae</taxon>
        <taxon>Bordetella</taxon>
    </lineage>
</organism>
<dbReference type="Gene3D" id="1.10.10.10">
    <property type="entry name" value="Winged helix-like DNA-binding domain superfamily/Winged helix DNA-binding domain"/>
    <property type="match status" value="1"/>
</dbReference>
<accession>A0A261TB73</accession>
<dbReference type="GO" id="GO:0003700">
    <property type="term" value="F:DNA-binding transcription factor activity"/>
    <property type="evidence" value="ECO:0007669"/>
    <property type="project" value="TreeGrafter"/>
</dbReference>
<sequence length="276" mass="29307">MDKQYRRFCAPPRRRRASGDVLSESTVAGTAAFAKFMAILQAVADAAQPLSIADLARASGYPRSTVHRIVAALAEHGMLREMRGGYGIGTRVLGLASRAWSQFDVREALAGELRALRDLTGETVHLAVPAGTAMMYIDKLESPGPLRMVSRVGATVAAHRSAVGRAWLAALTPELCEARLAALPDCDDAARGLLSSTTLPQARARGYALDDQENEAGICCYGVALQAPDDTVVACVSVSVLCFRTHADPLQAYVAPLLALRERSRALLGLLPPQGG</sequence>
<dbReference type="PROSITE" id="PS51078">
    <property type="entry name" value="ICLR_ED"/>
    <property type="match status" value="1"/>
</dbReference>
<dbReference type="InterPro" id="IPR005471">
    <property type="entry name" value="Tscrpt_reg_IclR_N"/>
</dbReference>